<organism evidence="2 3">
    <name type="scientific">Sphingomonas astaxanthinifaciens DSM 22298</name>
    <dbReference type="NCBI Taxonomy" id="1123267"/>
    <lineage>
        <taxon>Bacteria</taxon>
        <taxon>Pseudomonadati</taxon>
        <taxon>Pseudomonadota</taxon>
        <taxon>Alphaproteobacteria</taxon>
        <taxon>Sphingomonadales</taxon>
        <taxon>Sphingomonadaceae</taxon>
        <taxon>Sphingomonas</taxon>
    </lineage>
</organism>
<accession>A0ABQ5Z9Q6</accession>
<keyword evidence="3" id="KW-1185">Reference proteome</keyword>
<dbReference type="EMBL" id="BSOO01000021">
    <property type="protein sequence ID" value="GLR48221.1"/>
    <property type="molecule type" value="Genomic_DNA"/>
</dbReference>
<feature type="signal peptide" evidence="1">
    <location>
        <begin position="1"/>
        <end position="25"/>
    </location>
</feature>
<proteinExistence type="predicted"/>
<evidence type="ECO:0000256" key="1">
    <source>
        <dbReference type="SAM" id="SignalP"/>
    </source>
</evidence>
<dbReference type="Proteomes" id="UP001156703">
    <property type="component" value="Unassembled WGS sequence"/>
</dbReference>
<name>A0ABQ5Z9Q6_9SPHN</name>
<reference evidence="3" key="1">
    <citation type="journal article" date="2019" name="Int. J. Syst. Evol. Microbiol.">
        <title>The Global Catalogue of Microorganisms (GCM) 10K type strain sequencing project: providing services to taxonomists for standard genome sequencing and annotation.</title>
        <authorList>
            <consortium name="The Broad Institute Genomics Platform"/>
            <consortium name="The Broad Institute Genome Sequencing Center for Infectious Disease"/>
            <person name="Wu L."/>
            <person name="Ma J."/>
        </authorList>
    </citation>
    <scope>NUCLEOTIDE SEQUENCE [LARGE SCALE GENOMIC DNA]</scope>
    <source>
        <strain evidence="3">NBRC 102146</strain>
    </source>
</reference>
<sequence length="114" mass="12445">MAQWTRVMLILALPMMVATECPARASVQVDDPKASMTLTGSSAALDAFLRSAQKQRHAWVVEKRWSKADGSQSVRLRWPDLPSLSDVASIVWLAQAARANGLAISNTQVVETQP</sequence>
<gene>
    <name evidence="2" type="ORF">GCM10007925_19340</name>
</gene>
<evidence type="ECO:0000313" key="3">
    <source>
        <dbReference type="Proteomes" id="UP001156703"/>
    </source>
</evidence>
<feature type="chain" id="PRO_5046456585" evidence="1">
    <location>
        <begin position="26"/>
        <end position="114"/>
    </location>
</feature>
<evidence type="ECO:0000313" key="2">
    <source>
        <dbReference type="EMBL" id="GLR48221.1"/>
    </source>
</evidence>
<comment type="caution">
    <text evidence="2">The sequence shown here is derived from an EMBL/GenBank/DDBJ whole genome shotgun (WGS) entry which is preliminary data.</text>
</comment>
<protein>
    <submittedName>
        <fullName evidence="2">Uncharacterized protein</fullName>
    </submittedName>
</protein>
<keyword evidence="1" id="KW-0732">Signal</keyword>